<reference evidence="3" key="1">
    <citation type="submission" date="2021-01" db="EMBL/GenBank/DDBJ databases">
        <authorList>
            <person name="Corre E."/>
            <person name="Pelletier E."/>
            <person name="Niang G."/>
            <person name="Scheremetjew M."/>
            <person name="Finn R."/>
            <person name="Kale V."/>
            <person name="Holt S."/>
            <person name="Cochrane G."/>
            <person name="Meng A."/>
            <person name="Brown T."/>
            <person name="Cohen L."/>
        </authorList>
    </citation>
    <scope>NUCLEOTIDE SEQUENCE</scope>
    <source>
        <strain evidence="3">10249 10 AB</strain>
    </source>
</reference>
<dbReference type="PANTHER" id="PTHR20916:SF18">
    <property type="entry name" value="IPT_TIG DOMAIN-CONTAINING PROTEIN"/>
    <property type="match status" value="1"/>
</dbReference>
<feature type="region of interest" description="Disordered" evidence="1">
    <location>
        <begin position="19"/>
        <end position="108"/>
    </location>
</feature>
<evidence type="ECO:0000256" key="2">
    <source>
        <dbReference type="SAM" id="Phobius"/>
    </source>
</evidence>
<feature type="transmembrane region" description="Helical" evidence="2">
    <location>
        <begin position="184"/>
        <end position="205"/>
    </location>
</feature>
<keyword evidence="2" id="KW-0472">Membrane</keyword>
<feature type="region of interest" description="Disordered" evidence="1">
    <location>
        <begin position="220"/>
        <end position="248"/>
    </location>
</feature>
<feature type="region of interest" description="Disordered" evidence="1">
    <location>
        <begin position="361"/>
        <end position="383"/>
    </location>
</feature>
<protein>
    <submittedName>
        <fullName evidence="3">Uncharacterized protein</fullName>
    </submittedName>
</protein>
<dbReference type="EMBL" id="HBIX01017434">
    <property type="protein sequence ID" value="CAE0719818.1"/>
    <property type="molecule type" value="Transcribed_RNA"/>
</dbReference>
<sequence length="402" mass="45584">MESLSGFGNAIVDYYHRKRDCSGNGVSVGPTIHNSREKVHKNAQCYRHQQRQRHQQTSPRNGSSSSSSSVRHNYDGKKHIGRQNSDKHLKRRSQLLAMQQQQQQQQQDDDYYGMIRNASSDPLSCDNYHTITRTTTHNNNHHHHRHPRRSLFFFFLFGRGDDKKNDTIPIKTTISTTTSATTRIIFVLVLFLAATMISWTLRLPLPWTITITGSMSSNSNNNNNNNHNNNINNGINGNNGNDNGHNKLRSYQDLADSIRQVRIRRQELKDIAAQREDEDVHAANDNGEDTNRKNRSYNNKELASIAAGASEDQEAIRLQVLEQKIQLDQNRRVRQEFLLTHHNNNGDAATAIKTVNTIESASTNADEKSGSEPLDSEADQDQLISESIAQLKALQRQTIGLD</sequence>
<organism evidence="3">
    <name type="scientific">Pseudo-nitzschia australis</name>
    <dbReference type="NCBI Taxonomy" id="44445"/>
    <lineage>
        <taxon>Eukaryota</taxon>
        <taxon>Sar</taxon>
        <taxon>Stramenopiles</taxon>
        <taxon>Ochrophyta</taxon>
        <taxon>Bacillariophyta</taxon>
        <taxon>Bacillariophyceae</taxon>
        <taxon>Bacillariophycidae</taxon>
        <taxon>Bacillariales</taxon>
        <taxon>Bacillariaceae</taxon>
        <taxon>Pseudo-nitzschia</taxon>
    </lineage>
</organism>
<feature type="region of interest" description="Disordered" evidence="1">
    <location>
        <begin position="274"/>
        <end position="297"/>
    </location>
</feature>
<proteinExistence type="predicted"/>
<keyword evidence="2" id="KW-0812">Transmembrane</keyword>
<evidence type="ECO:0000313" key="3">
    <source>
        <dbReference type="EMBL" id="CAE0719818.1"/>
    </source>
</evidence>
<gene>
    <name evidence="3" type="ORF">PAUS00366_LOCUS12572</name>
</gene>
<feature type="compositionally biased region" description="Low complexity" evidence="1">
    <location>
        <begin position="220"/>
        <end position="243"/>
    </location>
</feature>
<dbReference type="AlphaFoldDB" id="A0A6U9ZK56"/>
<keyword evidence="2" id="KW-1133">Transmembrane helix</keyword>
<name>A0A6U9ZK56_9STRA</name>
<dbReference type="PANTHER" id="PTHR20916">
    <property type="entry name" value="CYSTEINE AND GLYCINE-RICH PROTEIN 2 BINDING PROTEIN"/>
    <property type="match status" value="1"/>
</dbReference>
<accession>A0A6U9ZK56</accession>
<evidence type="ECO:0000256" key="1">
    <source>
        <dbReference type="SAM" id="MobiDB-lite"/>
    </source>
</evidence>